<dbReference type="AlphaFoldDB" id="A0A9P1IKN7"/>
<proteinExistence type="predicted"/>
<evidence type="ECO:0000256" key="2">
    <source>
        <dbReference type="ARBA" id="ARBA00022840"/>
    </source>
</evidence>
<comment type="caution">
    <text evidence="6">The sequence shown here is derived from an EMBL/GenBank/DDBJ whole genome shotgun (WGS) entry which is preliminary data.</text>
</comment>
<dbReference type="GO" id="GO:0016459">
    <property type="term" value="C:myosin complex"/>
    <property type="evidence" value="ECO:0007669"/>
    <property type="project" value="InterPro"/>
</dbReference>
<reference evidence="6" key="1">
    <citation type="submission" date="2022-11" db="EMBL/GenBank/DDBJ databases">
        <authorList>
            <person name="Kikuchi T."/>
        </authorList>
    </citation>
    <scope>NUCLEOTIDE SEQUENCE</scope>
    <source>
        <strain evidence="6">PS1010</strain>
    </source>
</reference>
<dbReference type="GO" id="GO:0005737">
    <property type="term" value="C:cytoplasm"/>
    <property type="evidence" value="ECO:0007669"/>
    <property type="project" value="TreeGrafter"/>
</dbReference>
<evidence type="ECO:0000256" key="4">
    <source>
        <dbReference type="SAM" id="MobiDB-lite"/>
    </source>
</evidence>
<sequence>MELNTNLTEAAPMKTNIERFIGVLDIFGFETFDVTSFEHQLNNNAELKINPQLTFPRVRCNDFNVLHYAADVTYSIDGFVEKNYDAIGEQSLDVIASTQFEFMRNVVESERIIPPTNGSPTLKRGGKRTVSSQFRDSLKELMNKTPPNNVAQSPSSSAAPSAPTSSSSTSSTTQQPVESFGFGNFGIFIEEFMELNAEDKTDLTEKIRKLIVIGSHKENVDKKNKGVPREATQILKAILEIVRKMENFTRKRMVKCVCFAYGCSPRTAYRHV</sequence>
<dbReference type="GO" id="GO:0051015">
    <property type="term" value="F:actin filament binding"/>
    <property type="evidence" value="ECO:0007669"/>
    <property type="project" value="TreeGrafter"/>
</dbReference>
<protein>
    <recommendedName>
        <fullName evidence="5">Myosin motor domain-containing protein</fullName>
    </recommendedName>
</protein>
<feature type="region of interest" description="Disordered" evidence="4">
    <location>
        <begin position="142"/>
        <end position="177"/>
    </location>
</feature>
<dbReference type="PANTHER" id="PTHR13140:SF706">
    <property type="entry name" value="DILUTE CLASS UNCONVENTIONAL MYOSIN, ISOFORM C"/>
    <property type="match status" value="1"/>
</dbReference>
<name>A0A9P1IKN7_9PELO</name>
<keyword evidence="1" id="KW-0547">Nucleotide-binding</keyword>
<keyword evidence="2" id="KW-0067">ATP-binding</keyword>
<dbReference type="InterPro" id="IPR027417">
    <property type="entry name" value="P-loop_NTPase"/>
</dbReference>
<dbReference type="GO" id="GO:0005524">
    <property type="term" value="F:ATP binding"/>
    <property type="evidence" value="ECO:0007669"/>
    <property type="project" value="UniProtKB-KW"/>
</dbReference>
<feature type="compositionally biased region" description="Low complexity" evidence="4">
    <location>
        <begin position="151"/>
        <end position="177"/>
    </location>
</feature>
<evidence type="ECO:0000256" key="3">
    <source>
        <dbReference type="ARBA" id="ARBA00023203"/>
    </source>
</evidence>
<accession>A0A9P1IKN7</accession>
<gene>
    <name evidence="6" type="ORF">CAMP_LOCUS9831</name>
</gene>
<dbReference type="EMBL" id="CANHGI010000004">
    <property type="protein sequence ID" value="CAI5447194.1"/>
    <property type="molecule type" value="Genomic_DNA"/>
</dbReference>
<dbReference type="Proteomes" id="UP001152747">
    <property type="component" value="Unassembled WGS sequence"/>
</dbReference>
<dbReference type="GO" id="GO:0007015">
    <property type="term" value="P:actin filament organization"/>
    <property type="evidence" value="ECO:0007669"/>
    <property type="project" value="TreeGrafter"/>
</dbReference>
<dbReference type="PANTHER" id="PTHR13140">
    <property type="entry name" value="MYOSIN"/>
    <property type="match status" value="1"/>
</dbReference>
<dbReference type="SUPFAM" id="SSF52540">
    <property type="entry name" value="P-loop containing nucleoside triphosphate hydrolases"/>
    <property type="match status" value="1"/>
</dbReference>
<dbReference type="Gene3D" id="1.20.58.530">
    <property type="match status" value="1"/>
</dbReference>
<keyword evidence="7" id="KW-1185">Reference proteome</keyword>
<evidence type="ECO:0000313" key="6">
    <source>
        <dbReference type="EMBL" id="CAI5447194.1"/>
    </source>
</evidence>
<feature type="domain" description="Myosin motor" evidence="5">
    <location>
        <begin position="57"/>
        <end position="144"/>
    </location>
</feature>
<evidence type="ECO:0000256" key="1">
    <source>
        <dbReference type="ARBA" id="ARBA00022741"/>
    </source>
</evidence>
<dbReference type="OrthoDB" id="5862750at2759"/>
<dbReference type="Pfam" id="PF00063">
    <property type="entry name" value="Myosin_head"/>
    <property type="match status" value="1"/>
</dbReference>
<dbReference type="InterPro" id="IPR001609">
    <property type="entry name" value="Myosin_head_motor_dom-like"/>
</dbReference>
<dbReference type="GO" id="GO:0000146">
    <property type="term" value="F:microfilament motor activity"/>
    <property type="evidence" value="ECO:0007669"/>
    <property type="project" value="TreeGrafter"/>
</dbReference>
<evidence type="ECO:0000313" key="7">
    <source>
        <dbReference type="Proteomes" id="UP001152747"/>
    </source>
</evidence>
<keyword evidence="3" id="KW-0009">Actin-binding</keyword>
<evidence type="ECO:0000259" key="5">
    <source>
        <dbReference type="Pfam" id="PF00063"/>
    </source>
</evidence>
<organism evidence="6 7">
    <name type="scientific">Caenorhabditis angaria</name>
    <dbReference type="NCBI Taxonomy" id="860376"/>
    <lineage>
        <taxon>Eukaryota</taxon>
        <taxon>Metazoa</taxon>
        <taxon>Ecdysozoa</taxon>
        <taxon>Nematoda</taxon>
        <taxon>Chromadorea</taxon>
        <taxon>Rhabditida</taxon>
        <taxon>Rhabditina</taxon>
        <taxon>Rhabditomorpha</taxon>
        <taxon>Rhabditoidea</taxon>
        <taxon>Rhabditidae</taxon>
        <taxon>Peloderinae</taxon>
        <taxon>Caenorhabditis</taxon>
    </lineage>
</organism>
<dbReference type="GO" id="GO:0016020">
    <property type="term" value="C:membrane"/>
    <property type="evidence" value="ECO:0007669"/>
    <property type="project" value="TreeGrafter"/>
</dbReference>
<feature type="region of interest" description="Disordered" evidence="4">
    <location>
        <begin position="111"/>
        <end position="130"/>
    </location>
</feature>